<dbReference type="PROSITE" id="PS50011">
    <property type="entry name" value="PROTEIN_KINASE_DOM"/>
    <property type="match status" value="1"/>
</dbReference>
<evidence type="ECO:0000256" key="1">
    <source>
        <dbReference type="ARBA" id="ARBA00022527"/>
    </source>
</evidence>
<gene>
    <name evidence="5" type="ORF">BDZ94DRAFT_1308316</name>
</gene>
<proteinExistence type="predicted"/>
<dbReference type="OrthoDB" id="2158884at2759"/>
<keyword evidence="5" id="KW-0418">Kinase</keyword>
<keyword evidence="6" id="KW-1185">Reference proteome</keyword>
<keyword evidence="5" id="KW-0808">Transferase</keyword>
<dbReference type="GO" id="GO:0004674">
    <property type="term" value="F:protein serine/threonine kinase activity"/>
    <property type="evidence" value="ECO:0007669"/>
    <property type="project" value="UniProtKB-KW"/>
</dbReference>
<dbReference type="InterPro" id="IPR000719">
    <property type="entry name" value="Prot_kinase_dom"/>
</dbReference>
<dbReference type="SUPFAM" id="SSF56112">
    <property type="entry name" value="Protein kinase-like (PK-like)"/>
    <property type="match status" value="1"/>
</dbReference>
<dbReference type="PANTHER" id="PTHR24055">
    <property type="entry name" value="MITOGEN-ACTIVATED PROTEIN KINASE"/>
    <property type="match status" value="1"/>
</dbReference>
<dbReference type="EMBL" id="MU150257">
    <property type="protein sequence ID" value="KAF9464063.1"/>
    <property type="molecule type" value="Genomic_DNA"/>
</dbReference>
<dbReference type="GO" id="GO:0005524">
    <property type="term" value="F:ATP binding"/>
    <property type="evidence" value="ECO:0007669"/>
    <property type="project" value="UniProtKB-KW"/>
</dbReference>
<dbReference type="Gene3D" id="3.30.200.20">
    <property type="entry name" value="Phosphorylase Kinase, domain 1"/>
    <property type="match status" value="1"/>
</dbReference>
<dbReference type="InterPro" id="IPR011009">
    <property type="entry name" value="Kinase-like_dom_sf"/>
</dbReference>
<evidence type="ECO:0000256" key="2">
    <source>
        <dbReference type="ARBA" id="ARBA00022741"/>
    </source>
</evidence>
<evidence type="ECO:0000256" key="3">
    <source>
        <dbReference type="ARBA" id="ARBA00022840"/>
    </source>
</evidence>
<keyword evidence="1" id="KW-0723">Serine/threonine-protein kinase</keyword>
<dbReference type="SMART" id="SM00220">
    <property type="entry name" value="S_TKc"/>
    <property type="match status" value="1"/>
</dbReference>
<comment type="caution">
    <text evidence="5">The sequence shown here is derived from an EMBL/GenBank/DDBJ whole genome shotgun (WGS) entry which is preliminary data.</text>
</comment>
<dbReference type="Proteomes" id="UP000807353">
    <property type="component" value="Unassembled WGS sequence"/>
</dbReference>
<evidence type="ECO:0000313" key="5">
    <source>
        <dbReference type="EMBL" id="KAF9464063.1"/>
    </source>
</evidence>
<evidence type="ECO:0000259" key="4">
    <source>
        <dbReference type="PROSITE" id="PS50011"/>
    </source>
</evidence>
<dbReference type="Pfam" id="PF00069">
    <property type="entry name" value="Pkinase"/>
    <property type="match status" value="1"/>
</dbReference>
<dbReference type="Gene3D" id="1.10.510.10">
    <property type="entry name" value="Transferase(Phosphotransferase) domain 1"/>
    <property type="match status" value="1"/>
</dbReference>
<name>A0A9P6CKS3_9AGAR</name>
<sequence length="401" mass="44286">MVDPSGAARVTVSGIPSVSFEGDRLVFGNLNSSLTRSYTPLKTLGNSAFARVQLCDLHSDLPLTSPLPAMQSGTGVRPEWAEKRLVVIKQAKKREDGWSEHTKPRELDVLQAISTHPNIISLYDAFLVPDTNELCLVFEPMEGNLYHLMKIRNGRTFAGGLIASIFHQMVASLDHLHSSGYIHRDLKPENILVTTTGMFDYTSTSPLTPPNAPKERDIICLIKLADLGNARKTTNTTPYTEYMATRWYRAPEALLLSPDCSTPVDMWGLGTILAELLNLQPLFPGYDQINQIHRICNLLGDPGSTYDASTQNGYRGGGPWPAGVRIAAAMGFQFPKMEPKDIHSWFKQTIPTSLIDCIGGLLRHDPSARLTSRQCLEHPYLLETLPLNNIPFPSVLGIPVV</sequence>
<keyword evidence="2" id="KW-0547">Nucleotide-binding</keyword>
<feature type="domain" description="Protein kinase" evidence="4">
    <location>
        <begin position="38"/>
        <end position="381"/>
    </location>
</feature>
<accession>A0A9P6CKS3</accession>
<evidence type="ECO:0000313" key="6">
    <source>
        <dbReference type="Proteomes" id="UP000807353"/>
    </source>
</evidence>
<dbReference type="AlphaFoldDB" id="A0A9P6CKS3"/>
<dbReference type="PROSITE" id="PS00108">
    <property type="entry name" value="PROTEIN_KINASE_ST"/>
    <property type="match status" value="1"/>
</dbReference>
<reference evidence="5" key="1">
    <citation type="submission" date="2020-11" db="EMBL/GenBank/DDBJ databases">
        <authorList>
            <consortium name="DOE Joint Genome Institute"/>
            <person name="Ahrendt S."/>
            <person name="Riley R."/>
            <person name="Andreopoulos W."/>
            <person name="Labutti K."/>
            <person name="Pangilinan J."/>
            <person name="Ruiz-Duenas F.J."/>
            <person name="Barrasa J.M."/>
            <person name="Sanchez-Garcia M."/>
            <person name="Camarero S."/>
            <person name="Miyauchi S."/>
            <person name="Serrano A."/>
            <person name="Linde D."/>
            <person name="Babiker R."/>
            <person name="Drula E."/>
            <person name="Ayuso-Fernandez I."/>
            <person name="Pacheco R."/>
            <person name="Padilla G."/>
            <person name="Ferreira P."/>
            <person name="Barriuso J."/>
            <person name="Kellner H."/>
            <person name="Castanera R."/>
            <person name="Alfaro M."/>
            <person name="Ramirez L."/>
            <person name="Pisabarro A.G."/>
            <person name="Kuo A."/>
            <person name="Tritt A."/>
            <person name="Lipzen A."/>
            <person name="He G."/>
            <person name="Yan M."/>
            <person name="Ng V."/>
            <person name="Cullen D."/>
            <person name="Martin F."/>
            <person name="Rosso M.-N."/>
            <person name="Henrissat B."/>
            <person name="Hibbett D."/>
            <person name="Martinez A.T."/>
            <person name="Grigoriev I.V."/>
        </authorList>
    </citation>
    <scope>NUCLEOTIDE SEQUENCE</scope>
    <source>
        <strain evidence="5">CBS 247.69</strain>
    </source>
</reference>
<dbReference type="InterPro" id="IPR008271">
    <property type="entry name" value="Ser/Thr_kinase_AS"/>
</dbReference>
<protein>
    <submittedName>
        <fullName evidence="5">Kinase-like domain-containing protein</fullName>
    </submittedName>
</protein>
<keyword evidence="3" id="KW-0067">ATP-binding</keyword>
<dbReference type="InterPro" id="IPR050117">
    <property type="entry name" value="MAPK"/>
</dbReference>
<organism evidence="5 6">
    <name type="scientific">Collybia nuda</name>
    <dbReference type="NCBI Taxonomy" id="64659"/>
    <lineage>
        <taxon>Eukaryota</taxon>
        <taxon>Fungi</taxon>
        <taxon>Dikarya</taxon>
        <taxon>Basidiomycota</taxon>
        <taxon>Agaricomycotina</taxon>
        <taxon>Agaricomycetes</taxon>
        <taxon>Agaricomycetidae</taxon>
        <taxon>Agaricales</taxon>
        <taxon>Tricholomatineae</taxon>
        <taxon>Clitocybaceae</taxon>
        <taxon>Collybia</taxon>
    </lineage>
</organism>